<dbReference type="Gene3D" id="1.20.1740.10">
    <property type="entry name" value="Amino acid/polyamine transporter I"/>
    <property type="match status" value="1"/>
</dbReference>
<dbReference type="InterPro" id="IPR002293">
    <property type="entry name" value="AA/rel_permease1"/>
</dbReference>
<keyword evidence="8" id="KW-1185">Reference proteome</keyword>
<feature type="transmembrane region" description="Helical" evidence="6">
    <location>
        <begin position="62"/>
        <end position="84"/>
    </location>
</feature>
<dbReference type="PANTHER" id="PTHR43243">
    <property type="entry name" value="INNER MEMBRANE TRANSPORTER YGJI-RELATED"/>
    <property type="match status" value="1"/>
</dbReference>
<feature type="transmembrane region" description="Helical" evidence="6">
    <location>
        <begin position="399"/>
        <end position="418"/>
    </location>
</feature>
<feature type="transmembrane region" description="Helical" evidence="6">
    <location>
        <begin position="456"/>
        <end position="476"/>
    </location>
</feature>
<dbReference type="GO" id="GO:0015171">
    <property type="term" value="F:amino acid transmembrane transporter activity"/>
    <property type="evidence" value="ECO:0007669"/>
    <property type="project" value="TreeGrafter"/>
</dbReference>
<dbReference type="Pfam" id="PF13520">
    <property type="entry name" value="AA_permease_2"/>
    <property type="match status" value="1"/>
</dbReference>
<feature type="transmembrane region" description="Helical" evidence="6">
    <location>
        <begin position="198"/>
        <end position="216"/>
    </location>
</feature>
<dbReference type="Proteomes" id="UP000590740">
    <property type="component" value="Unassembled WGS sequence"/>
</dbReference>
<keyword evidence="2" id="KW-0813">Transport</keyword>
<comment type="caution">
    <text evidence="7">The sequence shown here is derived from an EMBL/GenBank/DDBJ whole genome shotgun (WGS) entry which is preliminary data.</text>
</comment>
<keyword evidence="5 6" id="KW-0472">Membrane</keyword>
<feature type="transmembrane region" description="Helical" evidence="6">
    <location>
        <begin position="430"/>
        <end position="450"/>
    </location>
</feature>
<comment type="subcellular location">
    <subcellularLocation>
        <location evidence="1">Membrane</location>
        <topology evidence="1">Multi-pass membrane protein</topology>
    </subcellularLocation>
</comment>
<sequence>MKKGLFITKSTSQLIAESNDDSHGLKRVLSRWALVSLGIGAVIGTGIFVLTGHAAADYAGPAVALSYVLSGVGCLFAGLCYAEYAAAIPIAGSAYTYSYATLGEFVAWLIGWDLILEYLFAAATVAVGWSKHFIPFMRDFFNVDLPEKWCRAPLDYIDGHIVHTSNYVNLPAIFLIWVISWLLVVGIKESASFNNLMVAIKVVIILMIIGLGWGYINSDNLTPFIPENTGKFGQFGWSGILKGSATIFFAYIGFDAVSTAAQETKNPQKDMFWGMIGSLAICAVLFVLVSIVLCGMVNYKELHVDAPVVYALEKVAGDGLKWLRMAVEIAVLAGLSSVILVLLMGQPRVFFSMAKDGLLPPVFAKVHPKYGTPHITTIVTGLVCSVLAGFLPLNLLGELVAIGTLMAFSVVCIGVVVLRKNKPDMPRPYRTPLVPWVPAAGAIICVGQAASLPQDTWVRLFAWMGIGLVIYFLYGIKHSKLRNQP</sequence>
<dbReference type="PANTHER" id="PTHR43243:SF4">
    <property type="entry name" value="CATIONIC AMINO ACID TRANSPORTER 4"/>
    <property type="match status" value="1"/>
</dbReference>
<organism evidence="7 8">
    <name type="scientific">Prosthecobacter vanneervenii</name>
    <dbReference type="NCBI Taxonomy" id="48466"/>
    <lineage>
        <taxon>Bacteria</taxon>
        <taxon>Pseudomonadati</taxon>
        <taxon>Verrucomicrobiota</taxon>
        <taxon>Verrucomicrobiia</taxon>
        <taxon>Verrucomicrobiales</taxon>
        <taxon>Verrucomicrobiaceae</taxon>
        <taxon>Prosthecobacter</taxon>
    </lineage>
</organism>
<feature type="transmembrane region" description="Helical" evidence="6">
    <location>
        <begin position="32"/>
        <end position="56"/>
    </location>
</feature>
<dbReference type="EMBL" id="JACHIG010000001">
    <property type="protein sequence ID" value="MBB5030928.1"/>
    <property type="molecule type" value="Genomic_DNA"/>
</dbReference>
<evidence type="ECO:0000256" key="2">
    <source>
        <dbReference type="ARBA" id="ARBA00022448"/>
    </source>
</evidence>
<feature type="transmembrane region" description="Helical" evidence="6">
    <location>
        <begin position="167"/>
        <end position="186"/>
    </location>
</feature>
<reference evidence="7 8" key="1">
    <citation type="submission" date="2020-08" db="EMBL/GenBank/DDBJ databases">
        <title>Genomic Encyclopedia of Type Strains, Phase IV (KMG-IV): sequencing the most valuable type-strain genomes for metagenomic binning, comparative biology and taxonomic classification.</title>
        <authorList>
            <person name="Goeker M."/>
        </authorList>
    </citation>
    <scope>NUCLEOTIDE SEQUENCE [LARGE SCALE GENOMIC DNA]</scope>
    <source>
        <strain evidence="7 8">DSM 12252</strain>
    </source>
</reference>
<feature type="transmembrane region" description="Helical" evidence="6">
    <location>
        <begin position="236"/>
        <end position="254"/>
    </location>
</feature>
<feature type="transmembrane region" description="Helical" evidence="6">
    <location>
        <begin position="275"/>
        <end position="299"/>
    </location>
</feature>
<evidence type="ECO:0000256" key="3">
    <source>
        <dbReference type="ARBA" id="ARBA00022692"/>
    </source>
</evidence>
<dbReference type="GO" id="GO:0016020">
    <property type="term" value="C:membrane"/>
    <property type="evidence" value="ECO:0007669"/>
    <property type="project" value="UniProtKB-SubCell"/>
</dbReference>
<feature type="transmembrane region" description="Helical" evidence="6">
    <location>
        <begin position="375"/>
        <end position="393"/>
    </location>
</feature>
<evidence type="ECO:0000256" key="4">
    <source>
        <dbReference type="ARBA" id="ARBA00022989"/>
    </source>
</evidence>
<evidence type="ECO:0000313" key="7">
    <source>
        <dbReference type="EMBL" id="MBB5030928.1"/>
    </source>
</evidence>
<accession>A0A7W7Y7A7</accession>
<gene>
    <name evidence="7" type="ORF">HNQ65_000482</name>
</gene>
<dbReference type="PIRSF" id="PIRSF006060">
    <property type="entry name" value="AA_transporter"/>
    <property type="match status" value="1"/>
</dbReference>
<evidence type="ECO:0000313" key="8">
    <source>
        <dbReference type="Proteomes" id="UP000590740"/>
    </source>
</evidence>
<proteinExistence type="predicted"/>
<feature type="transmembrane region" description="Helical" evidence="6">
    <location>
        <begin position="322"/>
        <end position="345"/>
    </location>
</feature>
<protein>
    <submittedName>
        <fullName evidence="7">APA family basic amino acid/polyamine antiporter</fullName>
    </submittedName>
</protein>
<feature type="transmembrane region" description="Helical" evidence="6">
    <location>
        <begin position="105"/>
        <end position="129"/>
    </location>
</feature>
<evidence type="ECO:0000256" key="1">
    <source>
        <dbReference type="ARBA" id="ARBA00004141"/>
    </source>
</evidence>
<evidence type="ECO:0000256" key="6">
    <source>
        <dbReference type="SAM" id="Phobius"/>
    </source>
</evidence>
<dbReference type="AlphaFoldDB" id="A0A7W7Y7A7"/>
<name>A0A7W7Y7A7_9BACT</name>
<dbReference type="RefSeq" id="WP_184337878.1">
    <property type="nucleotide sequence ID" value="NZ_JACHIG010000001.1"/>
</dbReference>
<keyword evidence="3 6" id="KW-0812">Transmembrane</keyword>
<keyword evidence="4 6" id="KW-1133">Transmembrane helix</keyword>
<evidence type="ECO:0000256" key="5">
    <source>
        <dbReference type="ARBA" id="ARBA00023136"/>
    </source>
</evidence>